<evidence type="ECO:0000313" key="2">
    <source>
        <dbReference type="EMBL" id="KXB05795.1"/>
    </source>
</evidence>
<accession>A0A133VH83</accession>
<comment type="caution">
    <text evidence="2">The sequence shown here is derived from an EMBL/GenBank/DDBJ whole genome shotgun (WGS) entry which is preliminary data.</text>
</comment>
<dbReference type="InterPro" id="IPR051316">
    <property type="entry name" value="Zinc-reg_GTPase_activator"/>
</dbReference>
<feature type="non-terminal residue" evidence="2">
    <location>
        <position position="1"/>
    </location>
</feature>
<dbReference type="InterPro" id="IPR027417">
    <property type="entry name" value="P-loop_NTPase"/>
</dbReference>
<dbReference type="Gene3D" id="3.40.50.300">
    <property type="entry name" value="P-loop containing nucleotide triphosphate hydrolases"/>
    <property type="match status" value="1"/>
</dbReference>
<reference evidence="2 3" key="1">
    <citation type="journal article" date="2016" name="Sci. Rep.">
        <title>Metabolic traits of an uncultured archaeal lineage -MSBL1- from brine pools of the Red Sea.</title>
        <authorList>
            <person name="Mwirichia R."/>
            <person name="Alam I."/>
            <person name="Rashid M."/>
            <person name="Vinu M."/>
            <person name="Ba-Alawi W."/>
            <person name="Anthony Kamau A."/>
            <person name="Kamanda Ngugi D."/>
            <person name="Goker M."/>
            <person name="Klenk H.P."/>
            <person name="Bajic V."/>
            <person name="Stingl U."/>
        </authorList>
    </citation>
    <scope>NUCLEOTIDE SEQUENCE [LARGE SCALE GENOMIC DNA]</scope>
    <source>
        <strain evidence="2">SCGC-AAA382A20</strain>
    </source>
</reference>
<dbReference type="EMBL" id="LHYE01000079">
    <property type="protein sequence ID" value="KXB05795.1"/>
    <property type="molecule type" value="Genomic_DNA"/>
</dbReference>
<name>A0A133VH83_9EURY</name>
<feature type="domain" description="CobW/HypB/UreG nucleotide-binding" evidence="1">
    <location>
        <begin position="16"/>
        <end position="85"/>
    </location>
</feature>
<protein>
    <recommendedName>
        <fullName evidence="1">CobW/HypB/UreG nucleotide-binding domain-containing protein</fullName>
    </recommendedName>
</protein>
<dbReference type="InterPro" id="IPR003495">
    <property type="entry name" value="CobW/HypB/UreG_nucleotide-bd"/>
</dbReference>
<proteinExistence type="predicted"/>
<dbReference type="GO" id="GO:0005737">
    <property type="term" value="C:cytoplasm"/>
    <property type="evidence" value="ECO:0007669"/>
    <property type="project" value="TreeGrafter"/>
</dbReference>
<evidence type="ECO:0000259" key="1">
    <source>
        <dbReference type="Pfam" id="PF02492"/>
    </source>
</evidence>
<dbReference type="Proteomes" id="UP000070263">
    <property type="component" value="Unassembled WGS sequence"/>
</dbReference>
<gene>
    <name evidence="2" type="ORF">AKJ51_04775</name>
</gene>
<organism evidence="2 3">
    <name type="scientific">candidate division MSBL1 archaeon SCGC-AAA382A20</name>
    <dbReference type="NCBI Taxonomy" id="1698280"/>
    <lineage>
        <taxon>Archaea</taxon>
        <taxon>Methanobacteriati</taxon>
        <taxon>Methanobacteriota</taxon>
        <taxon>candidate division MSBL1</taxon>
    </lineage>
</organism>
<dbReference type="PANTHER" id="PTHR13748:SF62">
    <property type="entry name" value="COBW DOMAIN-CONTAINING PROTEIN"/>
    <property type="match status" value="1"/>
</dbReference>
<evidence type="ECO:0000313" key="3">
    <source>
        <dbReference type="Proteomes" id="UP000070263"/>
    </source>
</evidence>
<keyword evidence="3" id="KW-1185">Reference proteome</keyword>
<dbReference type="SUPFAM" id="SSF52540">
    <property type="entry name" value="P-loop containing nucleoside triphosphate hydrolases"/>
    <property type="match status" value="1"/>
</dbReference>
<dbReference type="AlphaFoldDB" id="A0A133VH83"/>
<dbReference type="Pfam" id="PF02492">
    <property type="entry name" value="cobW"/>
    <property type="match status" value="1"/>
</dbReference>
<sequence length="248" mass="27549">FLPSKLYGDLRKKFDEIELAPILILVDASRILDYKESSEELSYIESRQINDAEVLAINKVDLVSETQLSAVRKMVQRINPNARLIETSGKTGTGLNELSNIVLRETHGGVPPISETVVKDFAKSVTKMGERGEQYTIKVKKDLSGSDLKNLLRDLLKGIAEKMLNAGGKINHIKAFLGNESSFLKASLVRLDQEVDFTGEIKGLSSGSIRRITIDAFGRGLPDDFLYNLMDSTIQEVAPKYGVKFEEQ</sequence>
<dbReference type="PANTHER" id="PTHR13748">
    <property type="entry name" value="COBW-RELATED"/>
    <property type="match status" value="1"/>
</dbReference>